<dbReference type="PANTHER" id="PTHR30543">
    <property type="entry name" value="CHROMATE REDUCTASE"/>
    <property type="match status" value="1"/>
</dbReference>
<dbReference type="PANTHER" id="PTHR30543:SF21">
    <property type="entry name" value="NAD(P)H-DEPENDENT FMN REDUCTASE LOT6"/>
    <property type="match status" value="1"/>
</dbReference>
<evidence type="ECO:0000313" key="2">
    <source>
        <dbReference type="EMBL" id="CAD7235941.1"/>
    </source>
</evidence>
<dbReference type="AlphaFoldDB" id="A0A7R8WQ01"/>
<dbReference type="Gene3D" id="3.40.50.360">
    <property type="match status" value="1"/>
</dbReference>
<gene>
    <name evidence="2" type="ORF">CTOB1V02_LOCUS13756</name>
</gene>
<dbReference type="Pfam" id="PF03358">
    <property type="entry name" value="FMN_red"/>
    <property type="match status" value="1"/>
</dbReference>
<proteinExistence type="predicted"/>
<dbReference type="InterPro" id="IPR029039">
    <property type="entry name" value="Flavoprotein-like_sf"/>
</dbReference>
<feature type="domain" description="NADPH-dependent FMN reductase-like" evidence="1">
    <location>
        <begin position="79"/>
        <end position="219"/>
    </location>
</feature>
<dbReference type="GO" id="GO:0005829">
    <property type="term" value="C:cytosol"/>
    <property type="evidence" value="ECO:0007669"/>
    <property type="project" value="TreeGrafter"/>
</dbReference>
<sequence>MKFNRLPEDQRQALNLYVKLMRAANVATNKIHRHLNEDNLTMSQFGVIEALYHLGPLSQRLSYKTTSLTRGEPTMKTLHVLGICGSLRKHSTNFGLLRYAQSHVPSGMEIELIQLHEVPFYNADIQEPPAPVEKLKTSIERADALLLACPEYNYSLAPALKNALDWASRAPENHLLAGKPAAILGSGGGMGSARSQYHLRQVCVFLDLHPLNKPEVFSNAFDGSFDDEGNVVNPKIQKLIVEQLQALLSWANTLGS</sequence>
<protein>
    <recommendedName>
        <fullName evidence="1">NADPH-dependent FMN reductase-like domain-containing protein</fullName>
    </recommendedName>
</protein>
<dbReference type="InterPro" id="IPR005025">
    <property type="entry name" value="FMN_Rdtase-like_dom"/>
</dbReference>
<dbReference type="GO" id="GO:0016491">
    <property type="term" value="F:oxidoreductase activity"/>
    <property type="evidence" value="ECO:0007669"/>
    <property type="project" value="InterPro"/>
</dbReference>
<dbReference type="EMBL" id="OB675634">
    <property type="protein sequence ID" value="CAD7235941.1"/>
    <property type="molecule type" value="Genomic_DNA"/>
</dbReference>
<name>A0A7R8WQ01_9CRUS</name>
<accession>A0A7R8WQ01</accession>
<organism evidence="2">
    <name type="scientific">Cyprideis torosa</name>
    <dbReference type="NCBI Taxonomy" id="163714"/>
    <lineage>
        <taxon>Eukaryota</taxon>
        <taxon>Metazoa</taxon>
        <taxon>Ecdysozoa</taxon>
        <taxon>Arthropoda</taxon>
        <taxon>Crustacea</taxon>
        <taxon>Oligostraca</taxon>
        <taxon>Ostracoda</taxon>
        <taxon>Podocopa</taxon>
        <taxon>Podocopida</taxon>
        <taxon>Cytherocopina</taxon>
        <taxon>Cytheroidea</taxon>
        <taxon>Cytherideidae</taxon>
        <taxon>Cyprideis</taxon>
    </lineage>
</organism>
<dbReference type="SUPFAM" id="SSF52218">
    <property type="entry name" value="Flavoproteins"/>
    <property type="match status" value="1"/>
</dbReference>
<dbReference type="OrthoDB" id="68575at2759"/>
<dbReference type="GO" id="GO:0010181">
    <property type="term" value="F:FMN binding"/>
    <property type="evidence" value="ECO:0007669"/>
    <property type="project" value="TreeGrafter"/>
</dbReference>
<evidence type="ECO:0000259" key="1">
    <source>
        <dbReference type="Pfam" id="PF03358"/>
    </source>
</evidence>
<reference evidence="2" key="1">
    <citation type="submission" date="2020-11" db="EMBL/GenBank/DDBJ databases">
        <authorList>
            <person name="Tran Van P."/>
        </authorList>
    </citation>
    <scope>NUCLEOTIDE SEQUENCE</scope>
</reference>
<dbReference type="InterPro" id="IPR050712">
    <property type="entry name" value="NAD(P)H-dep_reductase"/>
</dbReference>